<dbReference type="Proteomes" id="UP000222542">
    <property type="component" value="Unassembled WGS sequence"/>
</dbReference>
<dbReference type="InterPro" id="IPR036691">
    <property type="entry name" value="Endo/exonu/phosph_ase_sf"/>
</dbReference>
<dbReference type="Gramene" id="PHT65070">
    <property type="protein sequence ID" value="PHT65070"/>
    <property type="gene ID" value="T459_29495"/>
</dbReference>
<keyword evidence="2" id="KW-1185">Reference proteome</keyword>
<name>A0A2G2Y5Q9_CAPAN</name>
<evidence type="ECO:0000313" key="2">
    <source>
        <dbReference type="Proteomes" id="UP000222542"/>
    </source>
</evidence>
<evidence type="ECO:0008006" key="3">
    <source>
        <dbReference type="Google" id="ProtNLM"/>
    </source>
</evidence>
<proteinExistence type="predicted"/>
<dbReference type="EMBL" id="AYRZ02000012">
    <property type="protein sequence ID" value="PHT65070.1"/>
    <property type="molecule type" value="Genomic_DNA"/>
</dbReference>
<gene>
    <name evidence="1" type="ORF">T459_29495</name>
</gene>
<accession>A0A2G2Y5Q9</accession>
<reference evidence="1 2" key="1">
    <citation type="journal article" date="2014" name="Nat. Genet.">
        <title>Genome sequence of the hot pepper provides insights into the evolution of pungency in Capsicum species.</title>
        <authorList>
            <person name="Kim S."/>
            <person name="Park M."/>
            <person name="Yeom S.I."/>
            <person name="Kim Y.M."/>
            <person name="Lee J.M."/>
            <person name="Lee H.A."/>
            <person name="Seo E."/>
            <person name="Choi J."/>
            <person name="Cheong K."/>
            <person name="Kim K.T."/>
            <person name="Jung K."/>
            <person name="Lee G.W."/>
            <person name="Oh S.K."/>
            <person name="Bae C."/>
            <person name="Kim S.B."/>
            <person name="Lee H.Y."/>
            <person name="Kim S.Y."/>
            <person name="Kim M.S."/>
            <person name="Kang B.C."/>
            <person name="Jo Y.D."/>
            <person name="Yang H.B."/>
            <person name="Jeong H.J."/>
            <person name="Kang W.H."/>
            <person name="Kwon J.K."/>
            <person name="Shin C."/>
            <person name="Lim J.Y."/>
            <person name="Park J.H."/>
            <person name="Huh J.H."/>
            <person name="Kim J.S."/>
            <person name="Kim B.D."/>
            <person name="Cohen O."/>
            <person name="Paran I."/>
            <person name="Suh M.C."/>
            <person name="Lee S.B."/>
            <person name="Kim Y.K."/>
            <person name="Shin Y."/>
            <person name="Noh S.J."/>
            <person name="Park J."/>
            <person name="Seo Y.S."/>
            <person name="Kwon S.Y."/>
            <person name="Kim H.A."/>
            <person name="Park J.M."/>
            <person name="Kim H.J."/>
            <person name="Choi S.B."/>
            <person name="Bosland P.W."/>
            <person name="Reeves G."/>
            <person name="Jo S.H."/>
            <person name="Lee B.W."/>
            <person name="Cho H.T."/>
            <person name="Choi H.S."/>
            <person name="Lee M.S."/>
            <person name="Yu Y."/>
            <person name="Do Choi Y."/>
            <person name="Park B.S."/>
            <person name="van Deynze A."/>
            <person name="Ashrafi H."/>
            <person name="Hill T."/>
            <person name="Kim W.T."/>
            <person name="Pai H.S."/>
            <person name="Ahn H.K."/>
            <person name="Yeam I."/>
            <person name="Giovannoni J.J."/>
            <person name="Rose J.K."/>
            <person name="Sorensen I."/>
            <person name="Lee S.J."/>
            <person name="Kim R.W."/>
            <person name="Choi I.Y."/>
            <person name="Choi B.S."/>
            <person name="Lim J.S."/>
            <person name="Lee Y.H."/>
            <person name="Choi D."/>
        </authorList>
    </citation>
    <scope>NUCLEOTIDE SEQUENCE [LARGE SCALE GENOMIC DNA]</scope>
    <source>
        <strain evidence="2">cv. CM334</strain>
    </source>
</reference>
<dbReference type="AlphaFoldDB" id="A0A2G2Y5Q9"/>
<comment type="caution">
    <text evidence="1">The sequence shown here is derived from an EMBL/GenBank/DDBJ whole genome shotgun (WGS) entry which is preliminary data.</text>
</comment>
<sequence>MARGRGRGRPNKALEKVVISEESEKIQDTAKNVTPTPYVANLEEEEARPSDQRGFQRKLNLREPLKPDEAELSTVEEEQYNVEMEGSDTQETVKAPWTNLFAKNRAASNGIALNYIAPRIVDVGHISQVRPPQSDQPNQDGGSKVTNITGDVRCLLTVIYGFNSVEKRKELWQGIQSIGQNINQPWILGGDLNAVLYPQDRVRGAPITMAEIQDLSDYLHHLHLIELPWKGDYYTRYNK</sequence>
<evidence type="ECO:0000313" key="1">
    <source>
        <dbReference type="EMBL" id="PHT65070.1"/>
    </source>
</evidence>
<protein>
    <recommendedName>
        <fullName evidence="3">Endonuclease/exonuclease/phosphatase domain-containing protein</fullName>
    </recommendedName>
</protein>
<dbReference type="STRING" id="4072.A0A2G2Y5Q9"/>
<dbReference type="SUPFAM" id="SSF56219">
    <property type="entry name" value="DNase I-like"/>
    <property type="match status" value="1"/>
</dbReference>
<reference evidence="1 2" key="2">
    <citation type="journal article" date="2017" name="Genome Biol.">
        <title>New reference genome sequences of hot pepper reveal the massive evolution of plant disease-resistance genes by retroduplication.</title>
        <authorList>
            <person name="Kim S."/>
            <person name="Park J."/>
            <person name="Yeom S.I."/>
            <person name="Kim Y.M."/>
            <person name="Seo E."/>
            <person name="Kim K.T."/>
            <person name="Kim M.S."/>
            <person name="Lee J.M."/>
            <person name="Cheong K."/>
            <person name="Shin H.S."/>
            <person name="Kim S.B."/>
            <person name="Han K."/>
            <person name="Lee J."/>
            <person name="Park M."/>
            <person name="Lee H.A."/>
            <person name="Lee H.Y."/>
            <person name="Lee Y."/>
            <person name="Oh S."/>
            <person name="Lee J.H."/>
            <person name="Choi E."/>
            <person name="Choi E."/>
            <person name="Lee S.E."/>
            <person name="Jeon J."/>
            <person name="Kim H."/>
            <person name="Choi G."/>
            <person name="Song H."/>
            <person name="Lee J."/>
            <person name="Lee S.C."/>
            <person name="Kwon J.K."/>
            <person name="Lee H.Y."/>
            <person name="Koo N."/>
            <person name="Hong Y."/>
            <person name="Kim R.W."/>
            <person name="Kang W.H."/>
            <person name="Huh J.H."/>
            <person name="Kang B.C."/>
            <person name="Yang T.J."/>
            <person name="Lee Y.H."/>
            <person name="Bennetzen J.L."/>
            <person name="Choi D."/>
        </authorList>
    </citation>
    <scope>NUCLEOTIDE SEQUENCE [LARGE SCALE GENOMIC DNA]</scope>
    <source>
        <strain evidence="2">cv. CM334</strain>
    </source>
</reference>
<organism evidence="1 2">
    <name type="scientific">Capsicum annuum</name>
    <name type="common">Capsicum pepper</name>
    <dbReference type="NCBI Taxonomy" id="4072"/>
    <lineage>
        <taxon>Eukaryota</taxon>
        <taxon>Viridiplantae</taxon>
        <taxon>Streptophyta</taxon>
        <taxon>Embryophyta</taxon>
        <taxon>Tracheophyta</taxon>
        <taxon>Spermatophyta</taxon>
        <taxon>Magnoliopsida</taxon>
        <taxon>eudicotyledons</taxon>
        <taxon>Gunneridae</taxon>
        <taxon>Pentapetalae</taxon>
        <taxon>asterids</taxon>
        <taxon>lamiids</taxon>
        <taxon>Solanales</taxon>
        <taxon>Solanaceae</taxon>
        <taxon>Solanoideae</taxon>
        <taxon>Capsiceae</taxon>
        <taxon>Capsicum</taxon>
    </lineage>
</organism>
<dbReference type="Gene3D" id="3.60.10.10">
    <property type="entry name" value="Endonuclease/exonuclease/phosphatase"/>
    <property type="match status" value="1"/>
</dbReference>